<dbReference type="PANTHER" id="PTHR45700:SF2">
    <property type="entry name" value="UBIQUITIN-PROTEIN LIGASE E3C"/>
    <property type="match status" value="1"/>
</dbReference>
<gene>
    <name evidence="5" type="ORF">LSTR_LSTR010989</name>
</gene>
<dbReference type="CDD" id="cd02685">
    <property type="entry name" value="MIT_C"/>
    <property type="match status" value="1"/>
</dbReference>
<evidence type="ECO:0000313" key="5">
    <source>
        <dbReference type="EMBL" id="RZF40402.1"/>
    </source>
</evidence>
<evidence type="ECO:0000313" key="6">
    <source>
        <dbReference type="Proteomes" id="UP000291343"/>
    </source>
</evidence>
<dbReference type="SMR" id="A0A482X403"/>
<proteinExistence type="predicted"/>
<comment type="catalytic activity">
    <reaction evidence="1">
        <text>S-ubiquitinyl-[E2 ubiquitin-conjugating enzyme]-L-cysteine + [acceptor protein]-L-lysine = [E2 ubiquitin-conjugating enzyme]-L-cysteine + N(6)-ubiquitinyl-[acceptor protein]-L-lysine.</text>
        <dbReference type="EC" id="2.3.2.26"/>
    </reaction>
</comment>
<dbReference type="Proteomes" id="UP000291343">
    <property type="component" value="Unassembled WGS sequence"/>
</dbReference>
<dbReference type="OrthoDB" id="19553at2759"/>
<dbReference type="PROSITE" id="PS50096">
    <property type="entry name" value="IQ"/>
    <property type="match status" value="1"/>
</dbReference>
<dbReference type="Gene3D" id="1.20.58.80">
    <property type="entry name" value="Phosphotransferase system, lactose/cellobiose-type IIA subunit"/>
    <property type="match status" value="1"/>
</dbReference>
<comment type="caution">
    <text evidence="5">The sequence shown here is derived from an EMBL/GenBank/DDBJ whole genome shotgun (WGS) entry which is preliminary data.</text>
</comment>
<reference evidence="5 6" key="1">
    <citation type="journal article" date="2017" name="Gigascience">
        <title>Genome sequence of the small brown planthopper, Laodelphax striatellus.</title>
        <authorList>
            <person name="Zhu J."/>
            <person name="Jiang F."/>
            <person name="Wang X."/>
            <person name="Yang P."/>
            <person name="Bao Y."/>
            <person name="Zhao W."/>
            <person name="Wang W."/>
            <person name="Lu H."/>
            <person name="Wang Q."/>
            <person name="Cui N."/>
            <person name="Li J."/>
            <person name="Chen X."/>
            <person name="Luo L."/>
            <person name="Yu J."/>
            <person name="Kang L."/>
            <person name="Cui F."/>
        </authorList>
    </citation>
    <scope>NUCLEOTIDE SEQUENCE [LARGE SCALE GENOMIC DNA]</scope>
    <source>
        <strain evidence="5">Lst14</strain>
    </source>
</reference>
<protein>
    <recommendedName>
        <fullName evidence="2">HECT-type E3 ubiquitin transferase</fullName>
        <ecNumber evidence="2">2.3.2.26</ecNumber>
    </recommendedName>
</protein>
<dbReference type="InterPro" id="IPR036181">
    <property type="entry name" value="MIT_dom_sf"/>
</dbReference>
<dbReference type="EC" id="2.3.2.26" evidence="2"/>
<dbReference type="InterPro" id="IPR007330">
    <property type="entry name" value="MIT_dom"/>
</dbReference>
<keyword evidence="3" id="KW-0808">Transferase</keyword>
<keyword evidence="6" id="KW-1185">Reference proteome</keyword>
<dbReference type="GO" id="GO:0006511">
    <property type="term" value="P:ubiquitin-dependent protein catabolic process"/>
    <property type="evidence" value="ECO:0007669"/>
    <property type="project" value="TreeGrafter"/>
</dbReference>
<feature type="domain" description="MIT" evidence="4">
    <location>
        <begin position="81"/>
        <end position="159"/>
    </location>
</feature>
<name>A0A482X403_LAOST</name>
<dbReference type="InParanoid" id="A0A482X403"/>
<dbReference type="PANTHER" id="PTHR45700">
    <property type="entry name" value="UBIQUITIN-PROTEIN LIGASE E3C"/>
    <property type="match status" value="1"/>
</dbReference>
<dbReference type="SMART" id="SM00745">
    <property type="entry name" value="MIT"/>
    <property type="match status" value="1"/>
</dbReference>
<dbReference type="AlphaFoldDB" id="A0A482X403"/>
<dbReference type="EMBL" id="QKKF02018416">
    <property type="protein sequence ID" value="RZF40402.1"/>
    <property type="molecule type" value="Genomic_DNA"/>
</dbReference>
<dbReference type="Gene3D" id="3.30.870.30">
    <property type="entry name" value="MITD, C-terminal phospholipase D-like domain"/>
    <property type="match status" value="1"/>
</dbReference>
<dbReference type="GO" id="GO:0061630">
    <property type="term" value="F:ubiquitin protein ligase activity"/>
    <property type="evidence" value="ECO:0007669"/>
    <property type="project" value="UniProtKB-EC"/>
</dbReference>
<organism evidence="5 6">
    <name type="scientific">Laodelphax striatellus</name>
    <name type="common">Small brown planthopper</name>
    <name type="synonym">Delphax striatella</name>
    <dbReference type="NCBI Taxonomy" id="195883"/>
    <lineage>
        <taxon>Eukaryota</taxon>
        <taxon>Metazoa</taxon>
        <taxon>Ecdysozoa</taxon>
        <taxon>Arthropoda</taxon>
        <taxon>Hexapoda</taxon>
        <taxon>Insecta</taxon>
        <taxon>Pterygota</taxon>
        <taxon>Neoptera</taxon>
        <taxon>Paraneoptera</taxon>
        <taxon>Hemiptera</taxon>
        <taxon>Auchenorrhyncha</taxon>
        <taxon>Fulgoroidea</taxon>
        <taxon>Delphacidae</taxon>
        <taxon>Criomorphinae</taxon>
        <taxon>Laodelphax</taxon>
    </lineage>
</organism>
<evidence type="ECO:0000256" key="2">
    <source>
        <dbReference type="ARBA" id="ARBA00012485"/>
    </source>
</evidence>
<dbReference type="SUPFAM" id="SSF116846">
    <property type="entry name" value="MIT domain"/>
    <property type="match status" value="1"/>
</dbReference>
<dbReference type="InterPro" id="IPR044611">
    <property type="entry name" value="E3A/B/C-like"/>
</dbReference>
<dbReference type="InterPro" id="IPR032341">
    <property type="entry name" value="MITD1_C"/>
</dbReference>
<dbReference type="GO" id="GO:0000209">
    <property type="term" value="P:protein polyubiquitination"/>
    <property type="evidence" value="ECO:0007669"/>
    <property type="project" value="InterPro"/>
</dbReference>
<dbReference type="STRING" id="195883.A0A482X403"/>
<evidence type="ECO:0000256" key="3">
    <source>
        <dbReference type="ARBA" id="ARBA00022679"/>
    </source>
</evidence>
<sequence length="894" mass="102861">MSLHAADILVHHRNVVQNVVGENGTKCRLESLKRRWTRMSLVHFCMIPFLTVVSCRLHISTGSGRTDSVEVGTGTLEKDSTMSNEELVAKILQRAVQLDKDNRLTEANVYYLEALSLLMEICRETQDEEKKKYLRSKMDVYMRRAETLKKHINDEKSKGTYHEVLRIENDSIGHSYDSVFGRFLNKDVTSIVVQDPYVLAFHQCQNFLQACELFVKKCENLKQINLLTGEDSSENQKQWLEQLRASLLSKHDICLNVKYSSTLHDRQILLNNGWIIKIGRGLDYFKAVDNKFSIGSHDYDLRPCFETNVDIFHKKNVQFKNSRKFRTAPEQNLAGASRKEGRNELLQRAHLERMKREESRQRQNSAVRIQSVIRRFLCRQKYYAVERQEFDNIVKHVGSNVPDESTFTVLIQKLLFFYQKSLDGARLLWISNHTLRHYTRLLITVNQPESQIWRWRLSKLLHLNLNFLVDQSSSRESLATPLRLFEVFTSPESIEQTLSKELTTTFLIQMYGRLVQNSSYVERMRQLIDNLTPPLLGPSPGPPTTLAGCLLSMLQRPLLLAAQVNDSFFNEVLMVEMCRHILCGDMSEPIKWFVLPALAQWTDFPFLPLLHTIATCQLPNTTTLLYSVLVLEKRLTSSNADMIREYLNVLAVLSCNFTNLAAINDQHEDEEEETEKDPLKISKEEVQMLKECEELINDNNVVQCLLYGVNLSGEMIFPMCQICHNLLMADKIAIYKYKVLSSLALRDNFLNDLWSTILNMKQTSLFGNAVPLLTVISRGKSLTSDDTRRIVPMLATFCSLFSLLARTLHDAEFYGDEDASSSTSGQKLKFSIATLVEMIVRIKEVALRLVELAFPESSLSVSDQYRNVIQSEPITAANTHMWNHLFKVNHSFLL</sequence>
<dbReference type="Pfam" id="PF16565">
    <property type="entry name" value="MIT_C"/>
    <property type="match status" value="1"/>
</dbReference>
<evidence type="ECO:0000259" key="4">
    <source>
        <dbReference type="SMART" id="SM00745"/>
    </source>
</evidence>
<accession>A0A482X403</accession>
<evidence type="ECO:0000256" key="1">
    <source>
        <dbReference type="ARBA" id="ARBA00000885"/>
    </source>
</evidence>
<dbReference type="Pfam" id="PF04212">
    <property type="entry name" value="MIT"/>
    <property type="match status" value="1"/>
</dbReference>
<dbReference type="InterPro" id="IPR038113">
    <property type="entry name" value="MITD1_C_sf"/>
</dbReference>